<feature type="region of interest" description="Disordered" evidence="5">
    <location>
        <begin position="267"/>
        <end position="286"/>
    </location>
</feature>
<dbReference type="STRING" id="3075.A0A087SAU6"/>
<protein>
    <submittedName>
        <fullName evidence="6">p21-activated protein kinase-interacting protein 1-like protein</fullName>
    </submittedName>
</protein>
<keyword evidence="2 4" id="KW-0853">WD repeat</keyword>
<dbReference type="AlphaFoldDB" id="A0A087SAU6"/>
<dbReference type="InterPro" id="IPR019775">
    <property type="entry name" value="WD40_repeat_CS"/>
</dbReference>
<feature type="compositionally biased region" description="Basic and acidic residues" evidence="5">
    <location>
        <begin position="400"/>
        <end position="413"/>
    </location>
</feature>
<dbReference type="Gene3D" id="2.130.10.10">
    <property type="entry name" value="YVTN repeat-like/Quinoprotein amine dehydrogenase"/>
    <property type="match status" value="2"/>
</dbReference>
<keyword evidence="1" id="KW-0690">Ribosome biogenesis</keyword>
<dbReference type="RefSeq" id="XP_011395716.1">
    <property type="nucleotide sequence ID" value="XM_011397414.1"/>
</dbReference>
<dbReference type="InterPro" id="IPR051959">
    <property type="entry name" value="PAK1-Kinase_Regulator"/>
</dbReference>
<evidence type="ECO:0000256" key="3">
    <source>
        <dbReference type="ARBA" id="ARBA00022737"/>
    </source>
</evidence>
<dbReference type="PROSITE" id="PS00678">
    <property type="entry name" value="WD_REPEATS_1"/>
    <property type="match status" value="1"/>
</dbReference>
<evidence type="ECO:0000256" key="4">
    <source>
        <dbReference type="PROSITE-ProRule" id="PRU00221"/>
    </source>
</evidence>
<dbReference type="SMART" id="SM00320">
    <property type="entry name" value="WD40"/>
    <property type="match status" value="5"/>
</dbReference>
<accession>A0A087SAU6</accession>
<dbReference type="InterPro" id="IPR001680">
    <property type="entry name" value="WD40_rpt"/>
</dbReference>
<evidence type="ECO:0000313" key="7">
    <source>
        <dbReference type="Proteomes" id="UP000028924"/>
    </source>
</evidence>
<evidence type="ECO:0000313" key="6">
    <source>
        <dbReference type="EMBL" id="KFM22850.1"/>
    </source>
</evidence>
<dbReference type="PANTHER" id="PTHR44675:SF1">
    <property type="entry name" value="P21-ACTIVATED PROTEIN KINASE-INTERACTING PROTEIN 1"/>
    <property type="match status" value="1"/>
</dbReference>
<name>A0A087SAU6_AUXPR</name>
<feature type="compositionally biased region" description="Low complexity" evidence="5">
    <location>
        <begin position="267"/>
        <end position="280"/>
    </location>
</feature>
<feature type="repeat" description="WD" evidence="4">
    <location>
        <begin position="121"/>
        <end position="162"/>
    </location>
</feature>
<gene>
    <name evidence="6" type="ORF">F751_5559</name>
</gene>
<dbReference type="InterPro" id="IPR036322">
    <property type="entry name" value="WD40_repeat_dom_sf"/>
</dbReference>
<dbReference type="eggNOG" id="KOG0294">
    <property type="taxonomic scope" value="Eukaryota"/>
</dbReference>
<evidence type="ECO:0000256" key="1">
    <source>
        <dbReference type="ARBA" id="ARBA00022517"/>
    </source>
</evidence>
<organism evidence="6 7">
    <name type="scientific">Auxenochlorella protothecoides</name>
    <name type="common">Green microalga</name>
    <name type="synonym">Chlorella protothecoides</name>
    <dbReference type="NCBI Taxonomy" id="3075"/>
    <lineage>
        <taxon>Eukaryota</taxon>
        <taxon>Viridiplantae</taxon>
        <taxon>Chlorophyta</taxon>
        <taxon>core chlorophytes</taxon>
        <taxon>Trebouxiophyceae</taxon>
        <taxon>Chlorellales</taxon>
        <taxon>Chlorellaceae</taxon>
        <taxon>Auxenochlorella</taxon>
    </lineage>
</organism>
<keyword evidence="6" id="KW-0808">Transferase</keyword>
<dbReference type="PANTHER" id="PTHR44675">
    <property type="entry name" value="PAK1 INTERACTING PROTEIN 1"/>
    <property type="match status" value="1"/>
</dbReference>
<dbReference type="SUPFAM" id="SSF50978">
    <property type="entry name" value="WD40 repeat-like"/>
    <property type="match status" value="1"/>
</dbReference>
<dbReference type="OrthoDB" id="308449at2759"/>
<dbReference type="KEGG" id="apro:F751_5559"/>
<dbReference type="GO" id="GO:0042254">
    <property type="term" value="P:ribosome biogenesis"/>
    <property type="evidence" value="ECO:0007669"/>
    <property type="project" value="UniProtKB-KW"/>
</dbReference>
<feature type="region of interest" description="Disordered" evidence="5">
    <location>
        <begin position="463"/>
        <end position="490"/>
    </location>
</feature>
<proteinExistence type="predicted"/>
<dbReference type="InterPro" id="IPR015943">
    <property type="entry name" value="WD40/YVTN_repeat-like_dom_sf"/>
</dbReference>
<evidence type="ECO:0000256" key="2">
    <source>
        <dbReference type="ARBA" id="ARBA00022574"/>
    </source>
</evidence>
<feature type="region of interest" description="Disordered" evidence="5">
    <location>
        <begin position="349"/>
        <end position="451"/>
    </location>
</feature>
<dbReference type="GO" id="GO:0016301">
    <property type="term" value="F:kinase activity"/>
    <property type="evidence" value="ECO:0007669"/>
    <property type="project" value="UniProtKB-KW"/>
</dbReference>
<dbReference type="Proteomes" id="UP000028924">
    <property type="component" value="Unassembled WGS sequence"/>
</dbReference>
<dbReference type="PROSITE" id="PS50082">
    <property type="entry name" value="WD_REPEATS_2"/>
    <property type="match status" value="1"/>
</dbReference>
<dbReference type="InterPro" id="IPR020472">
    <property type="entry name" value="WD40_PAC1"/>
</dbReference>
<keyword evidence="7" id="KW-1185">Reference proteome</keyword>
<dbReference type="GeneID" id="23616950"/>
<sequence length="490" mass="51439">MLFAAGSYERFLFGFEWDQEQATSSLTKSFTHPAHKGAIRSIAAAGPFLACGGSEDTIHIYNLRTNKDLGFLMAPGEGAVTAAVFHTPTGRSTPTHLLTGSADGSLSIWGVGGEWTCLKTFKAHTKEVTGVAVHPSGRVALSISRDGTLRIWDLVKGRSTFATKLPQAAEAITFSPSGDVYALLAGAVLSMHSVAAESSTALATLSHERRVLCHAFHGEDVLLTGCDDGSLHAWSIPDEAEILTIPEAHGSRIRGLAVAPQSSASDASSSIQASKSPSTAHALPRLVGTASSDGTLRLWNLEDIRAGAGGAAPQPLAEVDTRARLTCLTAMLSPTELAAQHAAEREAMKAAAALRKAKKRRTEPEAGEAGEGTRATKATKARRTKEAEELRGGAEAPAPQHDRTSKGNKEEGKSAGPRKGLRAGSESEAAARPDRRPGQAPRPVLPARPGVVDFVSDADLLAQRSKRQSMQARVARGRKAAHRPIGPAAP</sequence>
<evidence type="ECO:0000256" key="5">
    <source>
        <dbReference type="SAM" id="MobiDB-lite"/>
    </source>
</evidence>
<dbReference type="EMBL" id="KL662082">
    <property type="protein sequence ID" value="KFM22850.1"/>
    <property type="molecule type" value="Genomic_DNA"/>
</dbReference>
<keyword evidence="3" id="KW-0677">Repeat</keyword>
<dbReference type="Pfam" id="PF00400">
    <property type="entry name" value="WD40"/>
    <property type="match status" value="3"/>
</dbReference>
<keyword evidence="6" id="KW-0418">Kinase</keyword>
<dbReference type="PROSITE" id="PS50294">
    <property type="entry name" value="WD_REPEATS_REGION"/>
    <property type="match status" value="1"/>
</dbReference>
<dbReference type="PRINTS" id="PR00320">
    <property type="entry name" value="GPROTEINBRPT"/>
</dbReference>
<reference evidence="6 7" key="1">
    <citation type="journal article" date="2014" name="BMC Genomics">
        <title>Oil accumulation mechanisms of the oleaginous microalga Chlorella protothecoides revealed through its genome, transcriptomes, and proteomes.</title>
        <authorList>
            <person name="Gao C."/>
            <person name="Wang Y."/>
            <person name="Shen Y."/>
            <person name="Yan D."/>
            <person name="He X."/>
            <person name="Dai J."/>
            <person name="Wu Q."/>
        </authorList>
    </citation>
    <scope>NUCLEOTIDE SEQUENCE [LARGE SCALE GENOMIC DNA]</scope>
    <source>
        <strain evidence="6 7">0710</strain>
    </source>
</reference>